<reference evidence="3" key="2">
    <citation type="submission" date="2013-04" db="EMBL/GenBank/DDBJ databases">
        <title>Genomic mechanisms accounting for the adaptation to parasitism in nematode-trapping fungi.</title>
        <authorList>
            <person name="Ahren D.G."/>
        </authorList>
    </citation>
    <scope>NUCLEOTIDE SEQUENCE [LARGE SCALE GENOMIC DNA]</scope>
    <source>
        <strain evidence="3">CBS 200.50</strain>
    </source>
</reference>
<sequence>MSKPMVKQRPSLSSITRLDAPVIVKRPSSPDISLEDETEENYYKDFDINFPESEDTEAAIEAESNLKIMGTTTKEQMDVEPPVQGETKEEEISRQERNFLRFHGDMESDGGISLDSQYTTLQWKENWRSFKFVYLQDNDNIGR</sequence>
<dbReference type="Proteomes" id="UP000015100">
    <property type="component" value="Unassembled WGS sequence"/>
</dbReference>
<name>S8BI20_DACHA</name>
<evidence type="ECO:0000313" key="2">
    <source>
        <dbReference type="EMBL" id="EPS38913.1"/>
    </source>
</evidence>
<reference evidence="2 3" key="1">
    <citation type="journal article" date="2013" name="PLoS Genet.">
        <title>Genomic mechanisms accounting for the adaptation to parasitism in nematode-trapping fungi.</title>
        <authorList>
            <person name="Meerupati T."/>
            <person name="Andersson K.M."/>
            <person name="Friman E."/>
            <person name="Kumar D."/>
            <person name="Tunlid A."/>
            <person name="Ahren D."/>
        </authorList>
    </citation>
    <scope>NUCLEOTIDE SEQUENCE [LARGE SCALE GENOMIC DNA]</scope>
    <source>
        <strain evidence="2 3">CBS 200.50</strain>
    </source>
</reference>
<dbReference type="OrthoDB" id="5345036at2759"/>
<comment type="caution">
    <text evidence="2">The sequence shown here is derived from an EMBL/GenBank/DDBJ whole genome shotgun (WGS) entry which is preliminary data.</text>
</comment>
<evidence type="ECO:0000313" key="3">
    <source>
        <dbReference type="Proteomes" id="UP000015100"/>
    </source>
</evidence>
<feature type="region of interest" description="Disordered" evidence="1">
    <location>
        <begin position="73"/>
        <end position="93"/>
    </location>
</feature>
<evidence type="ECO:0000256" key="1">
    <source>
        <dbReference type="SAM" id="MobiDB-lite"/>
    </source>
</evidence>
<protein>
    <submittedName>
        <fullName evidence="2">Uncharacterized protein</fullName>
    </submittedName>
</protein>
<dbReference type="AlphaFoldDB" id="S8BI20"/>
<proteinExistence type="predicted"/>
<dbReference type="EMBL" id="AQGS01000514">
    <property type="protein sequence ID" value="EPS38913.1"/>
    <property type="molecule type" value="Genomic_DNA"/>
</dbReference>
<organism evidence="2 3">
    <name type="scientific">Dactylellina haptotyla (strain CBS 200.50)</name>
    <name type="common">Nematode-trapping fungus</name>
    <name type="synonym">Monacrosporium haptotylum</name>
    <dbReference type="NCBI Taxonomy" id="1284197"/>
    <lineage>
        <taxon>Eukaryota</taxon>
        <taxon>Fungi</taxon>
        <taxon>Dikarya</taxon>
        <taxon>Ascomycota</taxon>
        <taxon>Pezizomycotina</taxon>
        <taxon>Orbiliomycetes</taxon>
        <taxon>Orbiliales</taxon>
        <taxon>Orbiliaceae</taxon>
        <taxon>Dactylellina</taxon>
    </lineage>
</organism>
<dbReference type="HOGENOM" id="CLU_1806101_0_0_1"/>
<accession>S8BI20</accession>
<keyword evidence="3" id="KW-1185">Reference proteome</keyword>
<gene>
    <name evidence="2" type="ORF">H072_7315</name>
</gene>